<dbReference type="GO" id="GO:0019752">
    <property type="term" value="P:carboxylic acid metabolic process"/>
    <property type="evidence" value="ECO:0007669"/>
    <property type="project" value="InterPro"/>
</dbReference>
<evidence type="ECO:0000256" key="1">
    <source>
        <dbReference type="ARBA" id="ARBA00006154"/>
    </source>
</evidence>
<dbReference type="InterPro" id="IPR002034">
    <property type="entry name" value="AIPM/Hcit_synth_CS"/>
</dbReference>
<dbReference type="EC" id="2.3.3.13" evidence="5"/>
<comment type="catalytic activity">
    <reaction evidence="3">
        <text>acetyl-CoA + 2-oxoglutarate + H2O = (2R)-homocitrate + CoA + H(+)</text>
        <dbReference type="Rhea" id="RHEA:12929"/>
        <dbReference type="ChEBI" id="CHEBI:15377"/>
        <dbReference type="ChEBI" id="CHEBI:15378"/>
        <dbReference type="ChEBI" id="CHEBI:16810"/>
        <dbReference type="ChEBI" id="CHEBI:57287"/>
        <dbReference type="ChEBI" id="CHEBI:57288"/>
        <dbReference type="ChEBI" id="CHEBI:58884"/>
        <dbReference type="EC" id="2.3.3.14"/>
    </reaction>
    <physiologicalReaction direction="left-to-right" evidence="3">
        <dbReference type="Rhea" id="RHEA:12930"/>
    </physiologicalReaction>
</comment>
<dbReference type="PANTHER" id="PTHR42880:SF1">
    <property type="entry name" value="ISOPROPYLMALATE_HOMOCITRATE_CITRAMALATE SYNTHASE FAMILY PROTEIN"/>
    <property type="match status" value="1"/>
</dbReference>
<proteinExistence type="inferred from homology"/>
<name>A0A0E3Q987_9EURY</name>
<evidence type="ECO:0000313" key="5">
    <source>
        <dbReference type="EMBL" id="AKB45465.1"/>
    </source>
</evidence>
<evidence type="ECO:0000256" key="2">
    <source>
        <dbReference type="ARBA" id="ARBA00022679"/>
    </source>
</evidence>
<keyword evidence="6" id="KW-1185">Reference proteome</keyword>
<dbReference type="STRING" id="1434123.MSVAZ_3196"/>
<dbReference type="PATRIC" id="fig|1434123.4.peg.3921"/>
<dbReference type="InterPro" id="IPR013785">
    <property type="entry name" value="Aldolase_TIM"/>
</dbReference>
<dbReference type="Pfam" id="PF22617">
    <property type="entry name" value="HCS_D2"/>
    <property type="match status" value="1"/>
</dbReference>
<sequence length="458" mass="52082">MKSRSINTGPCHLNKGGKVMKVYESYEDLPKLKLPYGNDVYISDSTIRDGSQMPGIVLSREHKLQIYEYLHEIGIEKLEAFVFNKRDRDAVDLMLDIGYEFPEITGWARASRADIDKILEVDGLKETGILMSVSDTHIFSKMKLSGREEAEEKYLDALQYAVDHGLRTRAHLEDMTRADNYGFVFPLVENIIEIDPDCIIRVCDTVGYGMPFVSVDEPYGIPKIVQHLKEEIGVKNIETHIHDDYGFGSASSIAGYWHGANWTSVTFLGIGERAGNSEMEKILLFLRDRVEGFEKYNLEPVTRFARFMEKELGLRVPRNKAVVGNNIFAHESGIHAAGVLKNPFNYEPYPPELVGGKRLLLIGDSSGLEVIRYKIQETLNDLLDIETIVEKDDPRLLNIQNEIQNLYDNEERVSCISDEELLGYVEKYFLYQPICNPGRTGRGKLKNKAKITDSDKKK</sequence>
<keyword evidence="5" id="KW-0012">Acyltransferase</keyword>
<feature type="domain" description="Pyruvate carboxyltransferase" evidence="4">
    <location>
        <begin position="40"/>
        <end position="302"/>
    </location>
</feature>
<evidence type="ECO:0000259" key="4">
    <source>
        <dbReference type="PROSITE" id="PS50991"/>
    </source>
</evidence>
<dbReference type="PROSITE" id="PS00816">
    <property type="entry name" value="AIPM_HOMOCIT_SYNTH_2"/>
    <property type="match status" value="1"/>
</dbReference>
<keyword evidence="2 5" id="KW-0808">Transferase</keyword>
<dbReference type="AlphaFoldDB" id="A0A0E3Q987"/>
<dbReference type="InterPro" id="IPR000891">
    <property type="entry name" value="PYR_CT"/>
</dbReference>
<evidence type="ECO:0000256" key="3">
    <source>
        <dbReference type="ARBA" id="ARBA00048363"/>
    </source>
</evidence>
<gene>
    <name evidence="5" type="ORF">MSVAZ_3196</name>
</gene>
<dbReference type="Gene3D" id="3.20.20.70">
    <property type="entry name" value="Aldolase class I"/>
    <property type="match status" value="1"/>
</dbReference>
<protein>
    <submittedName>
        <fullName evidence="5">2-isopropylmalate synthase</fullName>
        <ecNumber evidence="5">2.3.3.13</ecNumber>
    </submittedName>
</protein>
<dbReference type="KEGG" id="mvc:MSVAZ_3196"/>
<dbReference type="Pfam" id="PF00682">
    <property type="entry name" value="HMGL-like"/>
    <property type="match status" value="1"/>
</dbReference>
<dbReference type="HOGENOM" id="CLU_022158_5_0_2"/>
<dbReference type="GO" id="GO:0003852">
    <property type="term" value="F:2-isopropylmalate synthase activity"/>
    <property type="evidence" value="ECO:0007669"/>
    <property type="project" value="UniProtKB-EC"/>
</dbReference>
<dbReference type="PANTHER" id="PTHR42880">
    <property type="entry name" value="HOMOCITRATE SYNTHASE"/>
    <property type="match status" value="1"/>
</dbReference>
<dbReference type="PROSITE" id="PS50991">
    <property type="entry name" value="PYR_CT"/>
    <property type="match status" value="1"/>
</dbReference>
<dbReference type="SUPFAM" id="SSF51569">
    <property type="entry name" value="Aldolase"/>
    <property type="match status" value="1"/>
</dbReference>
<reference evidence="5 6" key="1">
    <citation type="submission" date="2014-07" db="EMBL/GenBank/DDBJ databases">
        <title>Methanogenic archaea and the global carbon cycle.</title>
        <authorList>
            <person name="Henriksen J.R."/>
            <person name="Luke J."/>
            <person name="Reinhart S."/>
            <person name="Benedict M.N."/>
            <person name="Youngblut N.D."/>
            <person name="Metcalf M.E."/>
            <person name="Whitaker R.J."/>
            <person name="Metcalf W.W."/>
        </authorList>
    </citation>
    <scope>NUCLEOTIDE SEQUENCE [LARGE SCALE GENOMIC DNA]</scope>
    <source>
        <strain evidence="5 6">Z-761</strain>
    </source>
</reference>
<dbReference type="EMBL" id="CP009520">
    <property type="protein sequence ID" value="AKB45465.1"/>
    <property type="molecule type" value="Genomic_DNA"/>
</dbReference>
<dbReference type="Proteomes" id="UP000033096">
    <property type="component" value="Chromosome"/>
</dbReference>
<dbReference type="Gene3D" id="1.10.238.260">
    <property type="match status" value="1"/>
</dbReference>
<dbReference type="InterPro" id="IPR054691">
    <property type="entry name" value="LeuA/HCS_post-cat"/>
</dbReference>
<organism evidence="5 6">
    <name type="scientific">Methanosarcina vacuolata Z-761</name>
    <dbReference type="NCBI Taxonomy" id="1434123"/>
    <lineage>
        <taxon>Archaea</taxon>
        <taxon>Methanobacteriati</taxon>
        <taxon>Methanobacteriota</taxon>
        <taxon>Stenosarchaea group</taxon>
        <taxon>Methanomicrobia</taxon>
        <taxon>Methanosarcinales</taxon>
        <taxon>Methanosarcinaceae</taxon>
        <taxon>Methanosarcina</taxon>
    </lineage>
</organism>
<comment type="similarity">
    <text evidence="1">Belongs to the alpha-IPM synthase/homocitrate synthase family.</text>
</comment>
<dbReference type="GO" id="GO:0004410">
    <property type="term" value="F:homocitrate synthase activity"/>
    <property type="evidence" value="ECO:0007669"/>
    <property type="project" value="UniProtKB-EC"/>
</dbReference>
<accession>A0A0E3Q987</accession>
<evidence type="ECO:0000313" key="6">
    <source>
        <dbReference type="Proteomes" id="UP000033096"/>
    </source>
</evidence>